<evidence type="ECO:0000313" key="2">
    <source>
        <dbReference type="EMBL" id="CRZ04633.1"/>
    </source>
</evidence>
<dbReference type="GO" id="GO:0035770">
    <property type="term" value="C:ribonucleoprotein granule"/>
    <property type="evidence" value="ECO:0007669"/>
    <property type="project" value="TreeGrafter"/>
</dbReference>
<reference evidence="2" key="1">
    <citation type="submission" date="2015-04" db="EMBL/GenBank/DDBJ databases">
        <title>The genome sequence of the plant pathogenic Rhizarian Plasmodiophora brassicae reveals insights in its biotrophic life cycle and the origin of chitin synthesis.</title>
        <authorList>
            <person name="Schwelm A."/>
            <person name="Fogelqvist J."/>
            <person name="Knaust A."/>
            <person name="Julke S."/>
            <person name="Lilja T."/>
            <person name="Dhandapani V."/>
            <person name="Bonilla-Rosso G."/>
            <person name="Karlsson M."/>
            <person name="Shevchenko A."/>
            <person name="Choi S.R."/>
            <person name="Kim H.G."/>
            <person name="Park J.Y."/>
            <person name="Lim Y.P."/>
            <person name="Ludwig-Muller J."/>
            <person name="Dixelius C."/>
        </authorList>
    </citation>
    <scope>NUCLEOTIDE SEQUENCE</scope>
    <source>
        <tissue evidence="2">Potato root galls</tissue>
    </source>
</reference>
<name>A0A0H5QRH4_9EUKA</name>
<protein>
    <recommendedName>
        <fullName evidence="1">RAP domain-containing protein</fullName>
    </recommendedName>
</protein>
<feature type="domain" description="RAP" evidence="1">
    <location>
        <begin position="691"/>
        <end position="748"/>
    </location>
</feature>
<dbReference type="InterPro" id="IPR013584">
    <property type="entry name" value="RAP"/>
</dbReference>
<dbReference type="InterPro" id="IPR058917">
    <property type="entry name" value="RESC6_dom"/>
</dbReference>
<accession>A0A0H5QRH4</accession>
<organism evidence="2">
    <name type="scientific">Spongospora subterranea</name>
    <dbReference type="NCBI Taxonomy" id="70186"/>
    <lineage>
        <taxon>Eukaryota</taxon>
        <taxon>Sar</taxon>
        <taxon>Rhizaria</taxon>
        <taxon>Endomyxa</taxon>
        <taxon>Phytomyxea</taxon>
        <taxon>Plasmodiophorida</taxon>
        <taxon>Plasmodiophoridae</taxon>
        <taxon>Spongospora</taxon>
    </lineage>
</organism>
<dbReference type="PANTHER" id="PTHR21228">
    <property type="entry name" value="FAST LEU-RICH DOMAIN-CONTAINING"/>
    <property type="match status" value="1"/>
</dbReference>
<dbReference type="Pfam" id="PF26188">
    <property type="entry name" value="RESC6"/>
    <property type="match status" value="1"/>
</dbReference>
<dbReference type="EMBL" id="HACM01004191">
    <property type="protein sequence ID" value="CRZ04633.1"/>
    <property type="molecule type" value="Transcribed_RNA"/>
</dbReference>
<dbReference type="AlphaFoldDB" id="A0A0H5QRH4"/>
<dbReference type="GO" id="GO:0003723">
    <property type="term" value="F:RNA binding"/>
    <property type="evidence" value="ECO:0007669"/>
    <property type="project" value="TreeGrafter"/>
</dbReference>
<dbReference type="PROSITE" id="PS51286">
    <property type="entry name" value="RAP"/>
    <property type="match status" value="1"/>
</dbReference>
<dbReference type="GO" id="GO:0005759">
    <property type="term" value="C:mitochondrial matrix"/>
    <property type="evidence" value="ECO:0007669"/>
    <property type="project" value="TreeGrafter"/>
</dbReference>
<dbReference type="GO" id="GO:0044528">
    <property type="term" value="P:regulation of mitochondrial mRNA stability"/>
    <property type="evidence" value="ECO:0007669"/>
    <property type="project" value="TreeGrafter"/>
</dbReference>
<feature type="non-terminal residue" evidence="2">
    <location>
        <position position="1"/>
    </location>
</feature>
<sequence length="755" mass="83734">IMNIAKGGDTDVKAMILELNKSAINTLADKLLLLHESRQRGSRPTPTTGCAKPARTAIGIAPMALLHAFAPRFRRQLTSMVERAAVPQRPLLTPNIRQMSLTDISSLVQTHSAALNSNQITMLLLRVRDLHQSNATSTTNSAIIALLSCYTNLERRRIHVDHVCTALATLSTLDHCFRDSQLQDLLVSRFKTVACKMTTVQMARTVSALDKLQICDREAFLIAASNAIPLLNQFEPRYLSSLLFHLSRSKIFARKLFKSSSTIIVNSIDSYSVQSLVNVACAYAKVDQSPASLFNAISVWAIGKLEHFDARCLSTMAWAYATASHPSPVMFKAIAERLCSIPSEGINAQDVSTTIWAFAKLGCANCLLFRKLSSAALLNGLDGYTEQALWNISWGFAKSGIPCISLSNAIAHRVLAMGLHSRSIPILMWSHSKLGTLHGALYRHLKLHALRHMDGYEAKDISIMAQAFTVAGIEDPAFLTVLISSLDRISPKMISIDIVQFIWAIAKNVHITRDIQQSTLQTLSKMVIERGLSSFSGLEVALIAWSMSASFSDSDELFKSIAIYVSQNTSQFSVGALTLLLWSFACGSRSKFIDCAALLKRIEGVGSESLDLRNFTQLHAFNLENFGRKQADQDFAQLFEKSAQAMLKVQSAPQNALVSHIARYLPGEFRANVLCQKTLLEMKFARLSDRVAIEIQLPSDYLENNVLNAASQFKHRLLRTAGWRLISIPYFQWHQLSTSDDRQQYIRRVVSNAVI</sequence>
<dbReference type="InterPro" id="IPR050870">
    <property type="entry name" value="FAST_kinase"/>
</dbReference>
<dbReference type="Pfam" id="PF08373">
    <property type="entry name" value="RAP"/>
    <property type="match status" value="1"/>
</dbReference>
<dbReference type="SMART" id="SM00952">
    <property type="entry name" value="RAP"/>
    <property type="match status" value="1"/>
</dbReference>
<evidence type="ECO:0000259" key="1">
    <source>
        <dbReference type="PROSITE" id="PS51286"/>
    </source>
</evidence>
<proteinExistence type="predicted"/>
<dbReference type="GO" id="GO:0000963">
    <property type="term" value="P:mitochondrial RNA processing"/>
    <property type="evidence" value="ECO:0007669"/>
    <property type="project" value="TreeGrafter"/>
</dbReference>
<dbReference type="PANTHER" id="PTHR21228:SF40">
    <property type="entry name" value="LD45607P"/>
    <property type="match status" value="1"/>
</dbReference>